<dbReference type="EMBL" id="PYGK01000006">
    <property type="protein sequence ID" value="PSL29822.1"/>
    <property type="molecule type" value="Genomic_DNA"/>
</dbReference>
<keyword evidence="1" id="KW-1133">Transmembrane helix</keyword>
<feature type="domain" description="Signal transduction histidine kinase internal region" evidence="2">
    <location>
        <begin position="269"/>
        <end position="347"/>
    </location>
</feature>
<dbReference type="Proteomes" id="UP000240978">
    <property type="component" value="Unassembled WGS sequence"/>
</dbReference>
<dbReference type="GO" id="GO:0000155">
    <property type="term" value="F:phosphorelay sensor kinase activity"/>
    <property type="evidence" value="ECO:0007669"/>
    <property type="project" value="InterPro"/>
</dbReference>
<protein>
    <submittedName>
        <fullName evidence="3">Histidine kinase</fullName>
    </submittedName>
</protein>
<gene>
    <name evidence="3" type="ORF">CLV42_106157</name>
</gene>
<keyword evidence="3" id="KW-0418">Kinase</keyword>
<name>A0A2P8G780_9BACT</name>
<reference evidence="3 4" key="1">
    <citation type="submission" date="2018-03" db="EMBL/GenBank/DDBJ databases">
        <title>Genomic Encyclopedia of Archaeal and Bacterial Type Strains, Phase II (KMG-II): from individual species to whole genera.</title>
        <authorList>
            <person name="Goeker M."/>
        </authorList>
    </citation>
    <scope>NUCLEOTIDE SEQUENCE [LARGE SCALE GENOMIC DNA]</scope>
    <source>
        <strain evidence="3 4">DSM 18107</strain>
    </source>
</reference>
<dbReference type="InterPro" id="IPR010559">
    <property type="entry name" value="Sig_transdc_His_kin_internal"/>
</dbReference>
<comment type="caution">
    <text evidence="3">The sequence shown here is derived from an EMBL/GenBank/DDBJ whole genome shotgun (WGS) entry which is preliminary data.</text>
</comment>
<dbReference type="Gene3D" id="3.30.565.10">
    <property type="entry name" value="Histidine kinase-like ATPase, C-terminal domain"/>
    <property type="match status" value="1"/>
</dbReference>
<dbReference type="AlphaFoldDB" id="A0A2P8G780"/>
<sequence length="463" mass="54230">MAIVLYLAIETFCSPEILTFLLLRLTNFNSLFTGIECKFIALLGYMINLKQLYRNRLFNIGLHIVVWTCFLFFPFFIYRIKIQHPWFFAREIVDNLFLIGLFYLNFYVLIPRFFTLKKIVYYLSFVVLTLVFIIMQQAVTEYVFWKTFASQETVIAPDRDRDAGFAPPPPAYMRYHLLEGRLHAKATYRERITPVYAGATLNDSIRKREFINVRSELSFLDYILFPEILRKSVFAALLMLFMSGFIKIAQEWFKSEQQREALKVENLNAELKFLKSQINPHFLFNCLNTIYSLAHKHSVQTEHAIVKLSTIMRYMIYDSNEDKVQLKQELQYLEDYIDIQRLRLPDDIVVDYAVQGNPVGLKIEPMLLVPFVENAFKHGISYAEPSFIAIALAIERNQVRLVVENSRFRKRVAEKGGIGLQNVRKRLELLYTGDHDLEITESENQFIVDLKIVLKNDQVHSGG</sequence>
<dbReference type="Pfam" id="PF06580">
    <property type="entry name" value="His_kinase"/>
    <property type="match status" value="1"/>
</dbReference>
<keyword evidence="3" id="KW-0808">Transferase</keyword>
<evidence type="ECO:0000313" key="3">
    <source>
        <dbReference type="EMBL" id="PSL29822.1"/>
    </source>
</evidence>
<feature type="transmembrane region" description="Helical" evidence="1">
    <location>
        <begin position="29"/>
        <end position="48"/>
    </location>
</feature>
<feature type="transmembrane region" description="Helical" evidence="1">
    <location>
        <begin position="119"/>
        <end position="139"/>
    </location>
</feature>
<keyword evidence="4" id="KW-1185">Reference proteome</keyword>
<dbReference type="SUPFAM" id="SSF55874">
    <property type="entry name" value="ATPase domain of HSP90 chaperone/DNA topoisomerase II/histidine kinase"/>
    <property type="match status" value="1"/>
</dbReference>
<dbReference type="InterPro" id="IPR050640">
    <property type="entry name" value="Bact_2-comp_sensor_kinase"/>
</dbReference>
<dbReference type="GO" id="GO:0016020">
    <property type="term" value="C:membrane"/>
    <property type="evidence" value="ECO:0007669"/>
    <property type="project" value="InterPro"/>
</dbReference>
<keyword evidence="1" id="KW-0812">Transmembrane</keyword>
<keyword evidence="1" id="KW-0472">Membrane</keyword>
<dbReference type="InterPro" id="IPR036890">
    <property type="entry name" value="HATPase_C_sf"/>
</dbReference>
<feature type="transmembrane region" description="Helical" evidence="1">
    <location>
        <begin position="92"/>
        <end position="110"/>
    </location>
</feature>
<accession>A0A2P8G780</accession>
<proteinExistence type="predicted"/>
<evidence type="ECO:0000259" key="2">
    <source>
        <dbReference type="Pfam" id="PF06580"/>
    </source>
</evidence>
<evidence type="ECO:0000256" key="1">
    <source>
        <dbReference type="SAM" id="Phobius"/>
    </source>
</evidence>
<feature type="transmembrane region" description="Helical" evidence="1">
    <location>
        <begin position="60"/>
        <end position="80"/>
    </location>
</feature>
<dbReference type="PANTHER" id="PTHR34220">
    <property type="entry name" value="SENSOR HISTIDINE KINASE YPDA"/>
    <property type="match status" value="1"/>
</dbReference>
<organism evidence="3 4">
    <name type="scientific">Chitinophaga ginsengisoli</name>
    <dbReference type="NCBI Taxonomy" id="363837"/>
    <lineage>
        <taxon>Bacteria</taxon>
        <taxon>Pseudomonadati</taxon>
        <taxon>Bacteroidota</taxon>
        <taxon>Chitinophagia</taxon>
        <taxon>Chitinophagales</taxon>
        <taxon>Chitinophagaceae</taxon>
        <taxon>Chitinophaga</taxon>
    </lineage>
</organism>
<dbReference type="PANTHER" id="PTHR34220:SF7">
    <property type="entry name" value="SENSOR HISTIDINE KINASE YPDA"/>
    <property type="match status" value="1"/>
</dbReference>
<evidence type="ECO:0000313" key="4">
    <source>
        <dbReference type="Proteomes" id="UP000240978"/>
    </source>
</evidence>